<sequence length="77" mass="8471">MKITDLSILCSLITQADCTLSRKCHSFLGGCLTRTITADTRRSSSVFQCQQRSSLPGSRDVTDQPSNLIGPPWIKVE</sequence>
<dbReference type="AlphaFoldDB" id="A0AA88PU34"/>
<evidence type="ECO:0000313" key="3">
    <source>
        <dbReference type="Proteomes" id="UP001187343"/>
    </source>
</evidence>
<evidence type="ECO:0000256" key="1">
    <source>
        <dbReference type="SAM" id="MobiDB-lite"/>
    </source>
</evidence>
<dbReference type="EMBL" id="JAUYZG010000007">
    <property type="protein sequence ID" value="KAK2903584.1"/>
    <property type="molecule type" value="Genomic_DNA"/>
</dbReference>
<proteinExistence type="predicted"/>
<gene>
    <name evidence="2" type="ORF">Q8A67_008297</name>
</gene>
<evidence type="ECO:0000313" key="2">
    <source>
        <dbReference type="EMBL" id="KAK2903584.1"/>
    </source>
</evidence>
<dbReference type="Proteomes" id="UP001187343">
    <property type="component" value="Unassembled WGS sequence"/>
</dbReference>
<reference evidence="2" key="1">
    <citation type="submission" date="2023-08" db="EMBL/GenBank/DDBJ databases">
        <title>Chromosome-level Genome Assembly of mud carp (Cirrhinus molitorella).</title>
        <authorList>
            <person name="Liu H."/>
        </authorList>
    </citation>
    <scope>NUCLEOTIDE SEQUENCE</scope>
    <source>
        <strain evidence="2">Prfri</strain>
        <tissue evidence="2">Muscle</tissue>
    </source>
</reference>
<name>A0AA88PU34_9TELE</name>
<comment type="caution">
    <text evidence="2">The sequence shown here is derived from an EMBL/GenBank/DDBJ whole genome shotgun (WGS) entry which is preliminary data.</text>
</comment>
<organism evidence="2 3">
    <name type="scientific">Cirrhinus molitorella</name>
    <name type="common">mud carp</name>
    <dbReference type="NCBI Taxonomy" id="172907"/>
    <lineage>
        <taxon>Eukaryota</taxon>
        <taxon>Metazoa</taxon>
        <taxon>Chordata</taxon>
        <taxon>Craniata</taxon>
        <taxon>Vertebrata</taxon>
        <taxon>Euteleostomi</taxon>
        <taxon>Actinopterygii</taxon>
        <taxon>Neopterygii</taxon>
        <taxon>Teleostei</taxon>
        <taxon>Ostariophysi</taxon>
        <taxon>Cypriniformes</taxon>
        <taxon>Cyprinidae</taxon>
        <taxon>Labeoninae</taxon>
        <taxon>Labeonini</taxon>
        <taxon>Cirrhinus</taxon>
    </lineage>
</organism>
<feature type="region of interest" description="Disordered" evidence="1">
    <location>
        <begin position="48"/>
        <end position="77"/>
    </location>
</feature>
<protein>
    <submittedName>
        <fullName evidence="2">Uncharacterized protein</fullName>
    </submittedName>
</protein>
<accession>A0AA88PU34</accession>
<keyword evidence="3" id="KW-1185">Reference proteome</keyword>